<protein>
    <recommendedName>
        <fullName evidence="5">Secreted protein</fullName>
    </recommendedName>
</protein>
<dbReference type="RefSeq" id="XP_045956800.1">
    <property type="nucleotide sequence ID" value="XM_046096023.1"/>
</dbReference>
<accession>A0A9P8UHM0</accession>
<dbReference type="Proteomes" id="UP000758603">
    <property type="component" value="Unassembled WGS sequence"/>
</dbReference>
<dbReference type="EMBL" id="JAGPXC010000005">
    <property type="protein sequence ID" value="KAH6652523.1"/>
    <property type="molecule type" value="Genomic_DNA"/>
</dbReference>
<evidence type="ECO:0000313" key="3">
    <source>
        <dbReference type="EMBL" id="KAH6652523.1"/>
    </source>
</evidence>
<proteinExistence type="predicted"/>
<evidence type="ECO:0008006" key="5">
    <source>
        <dbReference type="Google" id="ProtNLM"/>
    </source>
</evidence>
<feature type="chain" id="PRO_5040118809" description="Secreted protein" evidence="2">
    <location>
        <begin position="22"/>
        <end position="183"/>
    </location>
</feature>
<dbReference type="GeneID" id="70124916"/>
<evidence type="ECO:0000313" key="4">
    <source>
        <dbReference type="Proteomes" id="UP000758603"/>
    </source>
</evidence>
<name>A0A9P8UHM0_9PEZI</name>
<keyword evidence="2" id="KW-0732">Signal</keyword>
<reference evidence="3" key="1">
    <citation type="journal article" date="2021" name="Nat. Commun.">
        <title>Genetic determinants of endophytism in the Arabidopsis root mycobiome.</title>
        <authorList>
            <person name="Mesny F."/>
            <person name="Miyauchi S."/>
            <person name="Thiergart T."/>
            <person name="Pickel B."/>
            <person name="Atanasova L."/>
            <person name="Karlsson M."/>
            <person name="Huettel B."/>
            <person name="Barry K.W."/>
            <person name="Haridas S."/>
            <person name="Chen C."/>
            <person name="Bauer D."/>
            <person name="Andreopoulos W."/>
            <person name="Pangilinan J."/>
            <person name="LaButti K."/>
            <person name="Riley R."/>
            <person name="Lipzen A."/>
            <person name="Clum A."/>
            <person name="Drula E."/>
            <person name="Henrissat B."/>
            <person name="Kohler A."/>
            <person name="Grigoriev I.V."/>
            <person name="Martin F.M."/>
            <person name="Hacquard S."/>
        </authorList>
    </citation>
    <scope>NUCLEOTIDE SEQUENCE</scope>
    <source>
        <strain evidence="3">MPI-SDFR-AT-0073</strain>
    </source>
</reference>
<evidence type="ECO:0000256" key="2">
    <source>
        <dbReference type="SAM" id="SignalP"/>
    </source>
</evidence>
<feature type="region of interest" description="Disordered" evidence="1">
    <location>
        <begin position="160"/>
        <end position="183"/>
    </location>
</feature>
<gene>
    <name evidence="3" type="ORF">BKA67DRAFT_292993</name>
</gene>
<keyword evidence="4" id="KW-1185">Reference proteome</keyword>
<comment type="caution">
    <text evidence="3">The sequence shown here is derived from an EMBL/GenBank/DDBJ whole genome shotgun (WGS) entry which is preliminary data.</text>
</comment>
<sequence length="183" mass="20531">MCMVPTWFRFSLACFLGSVTIEIRTNGVTVQCSTSAFNTNHASKHYIPSQVVYCCTHGSGIWAVETAPEYHKVFATEVRVTFRFQDILQRLLGLRISEVVQNDRQVNFLFETSPHLMPILPQTSRFCGDIRTVCQARRIAGAKKPKPASEKQAHPWKSLGVPIQIQPRGGGAPSCPRWRLTGQ</sequence>
<feature type="signal peptide" evidence="2">
    <location>
        <begin position="1"/>
        <end position="21"/>
    </location>
</feature>
<organism evidence="3 4">
    <name type="scientific">Truncatella angustata</name>
    <dbReference type="NCBI Taxonomy" id="152316"/>
    <lineage>
        <taxon>Eukaryota</taxon>
        <taxon>Fungi</taxon>
        <taxon>Dikarya</taxon>
        <taxon>Ascomycota</taxon>
        <taxon>Pezizomycotina</taxon>
        <taxon>Sordariomycetes</taxon>
        <taxon>Xylariomycetidae</taxon>
        <taxon>Amphisphaeriales</taxon>
        <taxon>Sporocadaceae</taxon>
        <taxon>Truncatella</taxon>
    </lineage>
</organism>
<evidence type="ECO:0000256" key="1">
    <source>
        <dbReference type="SAM" id="MobiDB-lite"/>
    </source>
</evidence>
<dbReference type="AlphaFoldDB" id="A0A9P8UHM0"/>